<feature type="chain" id="PRO_5038821116" evidence="2">
    <location>
        <begin position="19"/>
        <end position="418"/>
    </location>
</feature>
<dbReference type="InterPro" id="IPR028082">
    <property type="entry name" value="Peripla_BP_I"/>
</dbReference>
<dbReference type="EMBL" id="JACOPN010000005">
    <property type="protein sequence ID" value="MBC5717341.1"/>
    <property type="molecule type" value="Genomic_DNA"/>
</dbReference>
<dbReference type="Gene3D" id="3.40.50.2300">
    <property type="match status" value="2"/>
</dbReference>
<dbReference type="PANTHER" id="PTHR43208:SF1">
    <property type="entry name" value="ABC TRANSPORTER SUBSTRATE-BINDING PROTEIN"/>
    <property type="match status" value="1"/>
</dbReference>
<name>A0A8J6J544_9FIRM</name>
<evidence type="ECO:0000256" key="2">
    <source>
        <dbReference type="SAM" id="SignalP"/>
    </source>
</evidence>
<keyword evidence="5" id="KW-1185">Reference proteome</keyword>
<dbReference type="PANTHER" id="PTHR43208">
    <property type="entry name" value="ABC TRANSPORTER SUBSTRATE-BINDING PROTEIN"/>
    <property type="match status" value="1"/>
</dbReference>
<protein>
    <submittedName>
        <fullName evidence="4">BMP family ABC transporter substrate-binding protein</fullName>
    </submittedName>
</protein>
<sequence>MKKLLAMVMAVAMTLSLAACGGNSTPAASGSTGSASSEAGSAANADFKVGAIYINSKNDTAGYTYAHHNGITKAMEELGLDPDSQLVIVDEVHDNNYDGIASAVDTLVAADCNIIFGISFGYMQAMADKAQEYPDVIFSHATGYMSNDTNFNNYFGRIYQARYLAGVAAGLKSLETGNNNLGYVSAFGTEYAETCSGINGFTLGAQAVNPNAKVYVKELGDWADEVNESAFAKELIQNYNCGVISQHCDSAQPQIAAQDAGVFGCGYNSDMTADAPKAHLTAAIWNWNVYYHTAIQAAMDCNGDASQFVTKMGGGAYYGGLAQDFVDVSPLNQDTVAPGTDAAIEAVKAKIVSGEWDVFSGVKLHVNVNTDGTVSVDQADEALVDNAGNEIVAAGGPSVEDSVITGSMNYFVAGVEEA</sequence>
<dbReference type="PROSITE" id="PS51257">
    <property type="entry name" value="PROKAR_LIPOPROTEIN"/>
    <property type="match status" value="1"/>
</dbReference>
<accession>A0A8J6J544</accession>
<feature type="signal peptide" evidence="2">
    <location>
        <begin position="1"/>
        <end position="18"/>
    </location>
</feature>
<dbReference type="Proteomes" id="UP000602260">
    <property type="component" value="Unassembled WGS sequence"/>
</dbReference>
<feature type="domain" description="ABC transporter substrate-binding protein PnrA-like" evidence="3">
    <location>
        <begin position="49"/>
        <end position="350"/>
    </location>
</feature>
<gene>
    <name evidence="4" type="ORF">H8S55_08420</name>
</gene>
<dbReference type="CDD" id="cd19963">
    <property type="entry name" value="PBP1_BMP-like"/>
    <property type="match status" value="1"/>
</dbReference>
<dbReference type="InterPro" id="IPR052910">
    <property type="entry name" value="ABC-Purine-Binding"/>
</dbReference>
<dbReference type="RefSeq" id="WP_186878616.1">
    <property type="nucleotide sequence ID" value="NZ_JACOPN010000005.1"/>
</dbReference>
<organism evidence="4 5">
    <name type="scientific">Flintibacter faecis</name>
    <dbReference type="NCBI Taxonomy" id="2763047"/>
    <lineage>
        <taxon>Bacteria</taxon>
        <taxon>Bacillati</taxon>
        <taxon>Bacillota</taxon>
        <taxon>Clostridia</taxon>
        <taxon>Eubacteriales</taxon>
        <taxon>Flintibacter</taxon>
    </lineage>
</organism>
<dbReference type="SUPFAM" id="SSF53822">
    <property type="entry name" value="Periplasmic binding protein-like I"/>
    <property type="match status" value="1"/>
</dbReference>
<dbReference type="InterPro" id="IPR003760">
    <property type="entry name" value="PnrA-like"/>
</dbReference>
<comment type="caution">
    <text evidence="4">The sequence shown here is derived from an EMBL/GenBank/DDBJ whole genome shotgun (WGS) entry which is preliminary data.</text>
</comment>
<proteinExistence type="predicted"/>
<keyword evidence="1 2" id="KW-0732">Signal</keyword>
<dbReference type="GO" id="GO:0005886">
    <property type="term" value="C:plasma membrane"/>
    <property type="evidence" value="ECO:0007669"/>
    <property type="project" value="InterPro"/>
</dbReference>
<evidence type="ECO:0000256" key="1">
    <source>
        <dbReference type="ARBA" id="ARBA00022729"/>
    </source>
</evidence>
<evidence type="ECO:0000313" key="4">
    <source>
        <dbReference type="EMBL" id="MBC5717341.1"/>
    </source>
</evidence>
<evidence type="ECO:0000313" key="5">
    <source>
        <dbReference type="Proteomes" id="UP000602260"/>
    </source>
</evidence>
<dbReference type="Pfam" id="PF02608">
    <property type="entry name" value="Bmp"/>
    <property type="match status" value="1"/>
</dbReference>
<reference evidence="4" key="1">
    <citation type="submission" date="2020-08" db="EMBL/GenBank/DDBJ databases">
        <title>Genome public.</title>
        <authorList>
            <person name="Liu C."/>
            <person name="Sun Q."/>
        </authorList>
    </citation>
    <scope>NUCLEOTIDE SEQUENCE</scope>
    <source>
        <strain evidence="4">BX5</strain>
    </source>
</reference>
<evidence type="ECO:0000259" key="3">
    <source>
        <dbReference type="Pfam" id="PF02608"/>
    </source>
</evidence>
<dbReference type="AlphaFoldDB" id="A0A8J6J544"/>